<feature type="domain" description="Piezo THU9 and anchor" evidence="4">
    <location>
        <begin position="344"/>
        <end position="560"/>
    </location>
</feature>
<feature type="transmembrane region" description="Helical" evidence="2">
    <location>
        <begin position="343"/>
        <end position="362"/>
    </location>
</feature>
<organism evidence="5 6">
    <name type="scientific">Streblomastix strix</name>
    <dbReference type="NCBI Taxonomy" id="222440"/>
    <lineage>
        <taxon>Eukaryota</taxon>
        <taxon>Metamonada</taxon>
        <taxon>Preaxostyla</taxon>
        <taxon>Oxymonadida</taxon>
        <taxon>Streblomastigidae</taxon>
        <taxon>Streblomastix</taxon>
    </lineage>
</organism>
<reference evidence="5 6" key="1">
    <citation type="submission" date="2019-03" db="EMBL/GenBank/DDBJ databases">
        <title>Single cell metagenomics reveals metabolic interactions within the superorganism composed of flagellate Streblomastix strix and complex community of Bacteroidetes bacteria on its surface.</title>
        <authorList>
            <person name="Treitli S.C."/>
            <person name="Kolisko M."/>
            <person name="Husnik F."/>
            <person name="Keeling P."/>
            <person name="Hampl V."/>
        </authorList>
    </citation>
    <scope>NUCLEOTIDE SEQUENCE [LARGE SCALE GENOMIC DNA]</scope>
    <source>
        <strain evidence="5">ST1C</strain>
    </source>
</reference>
<dbReference type="GO" id="GO:0008381">
    <property type="term" value="F:mechanosensitive monoatomic ion channel activity"/>
    <property type="evidence" value="ECO:0007669"/>
    <property type="project" value="InterPro"/>
</dbReference>
<feature type="region of interest" description="Disordered" evidence="1">
    <location>
        <begin position="275"/>
        <end position="321"/>
    </location>
</feature>
<evidence type="ECO:0000313" key="6">
    <source>
        <dbReference type="Proteomes" id="UP000324800"/>
    </source>
</evidence>
<feature type="transmembrane region" description="Helical" evidence="2">
    <location>
        <begin position="192"/>
        <end position="215"/>
    </location>
</feature>
<feature type="transmembrane region" description="Helical" evidence="2">
    <location>
        <begin position="140"/>
        <end position="163"/>
    </location>
</feature>
<dbReference type="AlphaFoldDB" id="A0A5J4W070"/>
<evidence type="ECO:0000313" key="5">
    <source>
        <dbReference type="EMBL" id="KAA6388245.1"/>
    </source>
</evidence>
<keyword evidence="2" id="KW-0812">Transmembrane</keyword>
<name>A0A5J4W070_9EUKA</name>
<dbReference type="GO" id="GO:0050982">
    <property type="term" value="P:detection of mechanical stimulus"/>
    <property type="evidence" value="ECO:0007669"/>
    <property type="project" value="TreeGrafter"/>
</dbReference>
<evidence type="ECO:0000256" key="2">
    <source>
        <dbReference type="SAM" id="Phobius"/>
    </source>
</evidence>
<dbReference type="GO" id="GO:0071260">
    <property type="term" value="P:cellular response to mechanical stimulus"/>
    <property type="evidence" value="ECO:0007669"/>
    <property type="project" value="TreeGrafter"/>
</dbReference>
<evidence type="ECO:0000259" key="4">
    <source>
        <dbReference type="Pfam" id="PF24874"/>
    </source>
</evidence>
<dbReference type="GO" id="GO:0005261">
    <property type="term" value="F:monoatomic cation channel activity"/>
    <property type="evidence" value="ECO:0007669"/>
    <property type="project" value="TreeGrafter"/>
</dbReference>
<feature type="transmembrane region" description="Helical" evidence="2">
    <location>
        <begin position="235"/>
        <end position="257"/>
    </location>
</feature>
<dbReference type="InterPro" id="IPR031334">
    <property type="entry name" value="Piezo_cap_dom"/>
</dbReference>
<feature type="transmembrane region" description="Helical" evidence="2">
    <location>
        <begin position="440"/>
        <end position="460"/>
    </location>
</feature>
<gene>
    <name evidence="5" type="ORF">EZS28_016228</name>
</gene>
<feature type="transmembrane region" description="Helical" evidence="2">
    <location>
        <begin position="412"/>
        <end position="434"/>
    </location>
</feature>
<evidence type="ECO:0000256" key="1">
    <source>
        <dbReference type="SAM" id="MobiDB-lite"/>
    </source>
</evidence>
<feature type="compositionally biased region" description="Polar residues" evidence="1">
    <location>
        <begin position="303"/>
        <end position="321"/>
    </location>
</feature>
<dbReference type="PANTHER" id="PTHR13167">
    <property type="entry name" value="PIEZO-TYPE MECHANOSENSITIVE ION CHANNEL COMPONENT"/>
    <property type="match status" value="1"/>
</dbReference>
<feature type="region of interest" description="Disordered" evidence="1">
    <location>
        <begin position="68"/>
        <end position="91"/>
    </location>
</feature>
<feature type="compositionally biased region" description="Basic and acidic residues" evidence="1">
    <location>
        <begin position="68"/>
        <end position="79"/>
    </location>
</feature>
<comment type="caution">
    <text evidence="5">The sequence shown here is derived from an EMBL/GenBank/DDBJ whole genome shotgun (WGS) entry which is preliminary data.</text>
</comment>
<dbReference type="Proteomes" id="UP000324800">
    <property type="component" value="Unassembled WGS sequence"/>
</dbReference>
<dbReference type="Pfam" id="PF24874">
    <property type="entry name" value="Piezo_THU9_anchor"/>
    <property type="match status" value="1"/>
</dbReference>
<proteinExistence type="predicted"/>
<feature type="domain" description="Piezo non-specific cation channel cap" evidence="3">
    <location>
        <begin position="728"/>
        <end position="981"/>
    </location>
</feature>
<dbReference type="GO" id="GO:0042391">
    <property type="term" value="P:regulation of membrane potential"/>
    <property type="evidence" value="ECO:0007669"/>
    <property type="project" value="TreeGrafter"/>
</dbReference>
<keyword evidence="2" id="KW-0472">Membrane</keyword>
<feature type="transmembrane region" description="Helical" evidence="2">
    <location>
        <begin position="896"/>
        <end position="918"/>
    </location>
</feature>
<feature type="transmembrane region" description="Helical" evidence="2">
    <location>
        <begin position="382"/>
        <end position="400"/>
    </location>
</feature>
<sequence length="999" mass="115820">MVTKAEDKAVQTMNERNLEKYEERRLKSLIVAGKYKSKPGWSAWIIKKAHSMWINVTSEEWDQLRRKSEKRQEIREQNDRINGLSNNDNNNKEQILDETMNFKLKFSSSQDDINQSISSNGIQDEIDENRSIKQKIFTGIYNIAAWLAPYYHWVFIISIVFSFPHVDSLILAPFILIFFSTSAITQLLPNHWFWYASIASYNVCAAVLILIEIFLVFGSSEHEDYYSIFNQQTPIIATFIYIFISHIIMQMSGLWYLDKNHAFKLIYGESEAENKVDDEKKEKEKESNEKDEREKEKEQSDETPQQPNDTEPLIQNTPKPQNKTMSEFQRITSPLKVGPQLHFLKIIFELICFATIFIFPYLFEPGSFEEKLNPLNKIGDGWFFSGITVIYLLIHIVIMVGDRICYVKRSLLWRLILHFFEVLAFSILSFYIFYLMDNNAVKLHVPFVIYMIFILLSRLLTAQQISEGYPVAITPHVLTSPSAPEHKYKDAHGISKFVVSKVMQSIPVFYELCLIVDWLSKKTSLSVFEYATLEEAYLTLYNRKCLIDDENKTRRKLDEEEFEIELKKRCAKYEIKQNELNKKKSKTLLPLLRGGNTQNDDKELIRIAKEQHKQQKKLRQDLEEFRQNFQKRKQMREDNRNKRAGKSQNIIIQLGMGLGLVIVLILLLWVPLAIFSNIGILAANNDINHVLMKFEIPGVPSFYSAQAALINKMDIGKARTVIPLDERDLSQEERESISYIEFYKQSEIYFDVTLSGLEILKQQLFEGSDKTMGMRYSISLTKGGNAQQDGNTQNTDQLTFEKDLLLNSTQQLCLFRLLEYQYDQPICNLSLMLPSTIYMTKGGEAIPITNDTAKKNSTIYTPTNLAVTSDESGRLLFSVFPSPSLYVISPPTPVKLFSSVSLIGFYITYILVVANSLIRPMFTNYLQRLLYTEMASVEVLLIFTAGIYNKRQNGQIMEENVMYHILIEILRNPNMLLQITNSKSPREWERALSSLTKIN</sequence>
<protein>
    <recommendedName>
        <fullName evidence="7">Piezo non-specific cation channel R-Ras-binding domain-containing protein</fullName>
    </recommendedName>
</protein>
<dbReference type="EMBL" id="SNRW01004061">
    <property type="protein sequence ID" value="KAA6388245.1"/>
    <property type="molecule type" value="Genomic_DNA"/>
</dbReference>
<dbReference type="PANTHER" id="PTHR13167:SF25">
    <property type="entry name" value="PIEZO-TYPE MECHANOSENSITIVE ION CHANNEL COMPONENT"/>
    <property type="match status" value="1"/>
</dbReference>
<dbReference type="OrthoDB" id="303066at2759"/>
<dbReference type="GO" id="GO:0016020">
    <property type="term" value="C:membrane"/>
    <property type="evidence" value="ECO:0007669"/>
    <property type="project" value="InterPro"/>
</dbReference>
<keyword evidence="2" id="KW-1133">Transmembrane helix</keyword>
<dbReference type="InterPro" id="IPR027272">
    <property type="entry name" value="Piezo"/>
</dbReference>
<accession>A0A5J4W070</accession>
<dbReference type="InterPro" id="IPR056770">
    <property type="entry name" value="Piezo_THU9_anchor"/>
</dbReference>
<feature type="transmembrane region" description="Helical" evidence="2">
    <location>
        <begin position="650"/>
        <end position="675"/>
    </location>
</feature>
<feature type="compositionally biased region" description="Basic and acidic residues" evidence="1">
    <location>
        <begin position="275"/>
        <end position="300"/>
    </location>
</feature>
<evidence type="ECO:0000259" key="3">
    <source>
        <dbReference type="Pfam" id="PF12166"/>
    </source>
</evidence>
<dbReference type="Pfam" id="PF12166">
    <property type="entry name" value="Piezo_cap"/>
    <property type="match status" value="1"/>
</dbReference>
<evidence type="ECO:0008006" key="7">
    <source>
        <dbReference type="Google" id="ProtNLM"/>
    </source>
</evidence>
<feature type="transmembrane region" description="Helical" evidence="2">
    <location>
        <begin position="169"/>
        <end position="185"/>
    </location>
</feature>